<evidence type="ECO:0000256" key="1">
    <source>
        <dbReference type="SAM" id="MobiDB-lite"/>
    </source>
</evidence>
<evidence type="ECO:0000313" key="3">
    <source>
        <dbReference type="Proteomes" id="UP001206483"/>
    </source>
</evidence>
<feature type="region of interest" description="Disordered" evidence="1">
    <location>
        <begin position="1"/>
        <end position="20"/>
    </location>
</feature>
<dbReference type="EMBL" id="JAMZDX010000008">
    <property type="protein sequence ID" value="MCP2314037.1"/>
    <property type="molecule type" value="Genomic_DNA"/>
</dbReference>
<evidence type="ECO:0008006" key="4">
    <source>
        <dbReference type="Google" id="ProtNLM"/>
    </source>
</evidence>
<dbReference type="Proteomes" id="UP001206483">
    <property type="component" value="Unassembled WGS sequence"/>
</dbReference>
<organism evidence="2 3">
    <name type="scientific">Kitasatospora paracochleata</name>
    <dbReference type="NCBI Taxonomy" id="58354"/>
    <lineage>
        <taxon>Bacteria</taxon>
        <taxon>Bacillati</taxon>
        <taxon>Actinomycetota</taxon>
        <taxon>Actinomycetes</taxon>
        <taxon>Kitasatosporales</taxon>
        <taxon>Streptomycetaceae</taxon>
        <taxon>Kitasatospora</taxon>
    </lineage>
</organism>
<gene>
    <name evidence="2" type="ORF">FHR36_007236</name>
</gene>
<protein>
    <recommendedName>
        <fullName evidence="4">4Fe-4S Wbl-type domain-containing protein</fullName>
    </recommendedName>
</protein>
<reference evidence="2 3" key="1">
    <citation type="submission" date="2022-06" db="EMBL/GenBank/DDBJ databases">
        <title>Sequencing the genomes of 1000 actinobacteria strains.</title>
        <authorList>
            <person name="Klenk H.-P."/>
        </authorList>
    </citation>
    <scope>NUCLEOTIDE SEQUENCE [LARGE SCALE GENOMIC DNA]</scope>
    <source>
        <strain evidence="2 3">DSM 41656</strain>
    </source>
</reference>
<keyword evidence="3" id="KW-1185">Reference proteome</keyword>
<feature type="compositionally biased region" description="Basic and acidic residues" evidence="1">
    <location>
        <begin position="246"/>
        <end position="256"/>
    </location>
</feature>
<sequence length="279" mass="30725">MTTSPAIPTAQPRKPRTRTKNVSCWPAIIASALPSNLIELTPGLEHLACPDCNTWCPITTDKGSKQRKLVPHHTRPAGTPGAHRCRSSNRLVNIDLSVDAWQQKRADANKEAASRRPTTVLKKVKAPAAPAITQLDPAPATADSARKTYETHRARCAACTGRKHCQDGEHLAADYLRLLRREPERRRIRALYEEVQAAGERARARQLPTRRAKEWANVEKAVANADAARKKELIGARSPILGADVPTDHEDTKEQARALAQARTEKAIREASPIKRNAA</sequence>
<accession>A0ABT1J9A7</accession>
<proteinExistence type="predicted"/>
<name>A0ABT1J9A7_9ACTN</name>
<comment type="caution">
    <text evidence="2">The sequence shown here is derived from an EMBL/GenBank/DDBJ whole genome shotgun (WGS) entry which is preliminary data.</text>
</comment>
<evidence type="ECO:0000313" key="2">
    <source>
        <dbReference type="EMBL" id="MCP2314037.1"/>
    </source>
</evidence>
<dbReference type="RefSeq" id="WP_253804381.1">
    <property type="nucleotide sequence ID" value="NZ_BAAAUB010000050.1"/>
</dbReference>
<feature type="compositionally biased region" description="Basic and acidic residues" evidence="1">
    <location>
        <begin position="263"/>
        <end position="273"/>
    </location>
</feature>
<feature type="region of interest" description="Disordered" evidence="1">
    <location>
        <begin position="241"/>
        <end position="279"/>
    </location>
</feature>